<protein>
    <submittedName>
        <fullName evidence="2">DUF3784 domain-containing protein</fullName>
    </submittedName>
</protein>
<feature type="transmembrane region" description="Helical" evidence="1">
    <location>
        <begin position="49"/>
        <end position="67"/>
    </location>
</feature>
<keyword evidence="1" id="KW-1133">Transmembrane helix</keyword>
<keyword evidence="1" id="KW-0472">Membrane</keyword>
<dbReference type="RefSeq" id="WP_191691739.1">
    <property type="nucleotide sequence ID" value="NZ_JACSQY010000013.1"/>
</dbReference>
<reference evidence="2 3" key="1">
    <citation type="submission" date="2020-08" db="EMBL/GenBank/DDBJ databases">
        <title>A Genomic Blueprint of the Chicken Gut Microbiome.</title>
        <authorList>
            <person name="Gilroy R."/>
            <person name="Ravi A."/>
            <person name="Getino M."/>
            <person name="Pursley I."/>
            <person name="Horton D.L."/>
            <person name="Alikhan N.-F."/>
            <person name="Baker D."/>
            <person name="Gharbi K."/>
            <person name="Hall N."/>
            <person name="Watson M."/>
            <person name="Adriaenssens E.M."/>
            <person name="Foster-Nyarko E."/>
            <person name="Jarju S."/>
            <person name="Secka A."/>
            <person name="Antonio M."/>
            <person name="Oren A."/>
            <person name="Chaudhuri R."/>
            <person name="La Ragione R.M."/>
            <person name="Hildebrand F."/>
            <person name="Pallen M.J."/>
        </authorList>
    </citation>
    <scope>NUCLEOTIDE SEQUENCE [LARGE SCALE GENOMIC DNA]</scope>
    <source>
        <strain evidence="2 3">Sa3CUA8</strain>
    </source>
</reference>
<accession>A0ABR8PMT0</accession>
<keyword evidence="3" id="KW-1185">Reference proteome</keyword>
<evidence type="ECO:0000256" key="1">
    <source>
        <dbReference type="SAM" id="Phobius"/>
    </source>
</evidence>
<dbReference type="InterPro" id="IPR017259">
    <property type="entry name" value="UCP037672"/>
</dbReference>
<sequence length="106" mass="12108">MIVSVMMIGLFLGLGTLFINGKGASLIAGYNTMSEEEKEKYDRIRLCKFMGKMMYALALSMVLWVLSDFLDKPWLLYVGLVLFLGIVLFMIIYMNTGNRFQKTLSE</sequence>
<gene>
    <name evidence="2" type="ORF">H9659_14225</name>
</gene>
<dbReference type="EMBL" id="JACSQY010000013">
    <property type="protein sequence ID" value="MBD7909491.1"/>
    <property type="molecule type" value="Genomic_DNA"/>
</dbReference>
<keyword evidence="1" id="KW-0812">Transmembrane</keyword>
<proteinExistence type="predicted"/>
<comment type="caution">
    <text evidence="2">The sequence shown here is derived from an EMBL/GenBank/DDBJ whole genome shotgun (WGS) entry which is preliminary data.</text>
</comment>
<evidence type="ECO:0000313" key="2">
    <source>
        <dbReference type="EMBL" id="MBD7909491.1"/>
    </source>
</evidence>
<dbReference type="Proteomes" id="UP000659496">
    <property type="component" value="Unassembled WGS sequence"/>
</dbReference>
<dbReference type="Pfam" id="PF12650">
    <property type="entry name" value="DUF3784"/>
    <property type="match status" value="1"/>
</dbReference>
<feature type="transmembrane region" description="Helical" evidence="1">
    <location>
        <begin position="6"/>
        <end position="28"/>
    </location>
</feature>
<evidence type="ECO:0000313" key="3">
    <source>
        <dbReference type="Proteomes" id="UP000659496"/>
    </source>
</evidence>
<name>A0ABR8PMT0_9BACL</name>
<organism evidence="2 3">
    <name type="scientific">Sporosarcina gallistercoris</name>
    <dbReference type="NCBI Taxonomy" id="2762245"/>
    <lineage>
        <taxon>Bacteria</taxon>
        <taxon>Bacillati</taxon>
        <taxon>Bacillota</taxon>
        <taxon>Bacilli</taxon>
        <taxon>Bacillales</taxon>
        <taxon>Caryophanaceae</taxon>
        <taxon>Sporosarcina</taxon>
    </lineage>
</organism>
<feature type="transmembrane region" description="Helical" evidence="1">
    <location>
        <begin position="73"/>
        <end position="94"/>
    </location>
</feature>